<evidence type="ECO:0000313" key="3">
    <source>
        <dbReference type="Proteomes" id="UP000198802"/>
    </source>
</evidence>
<dbReference type="Pfam" id="PF03008">
    <property type="entry name" value="DUF234"/>
    <property type="match status" value="1"/>
</dbReference>
<dbReference type="InterPro" id="IPR027417">
    <property type="entry name" value="P-loop_NTPase"/>
</dbReference>
<evidence type="ECO:0000313" key="2">
    <source>
        <dbReference type="EMBL" id="CUU54939.1"/>
    </source>
</evidence>
<dbReference type="AlphaFoldDB" id="A0A0S4QH69"/>
<feature type="domain" description="DUF234" evidence="1">
    <location>
        <begin position="321"/>
        <end position="416"/>
    </location>
</feature>
<gene>
    <name evidence="2" type="ORF">Ga0074812_10416</name>
</gene>
<dbReference type="SUPFAM" id="SSF52540">
    <property type="entry name" value="P-loop containing nucleoside triphosphate hydrolases"/>
    <property type="match status" value="1"/>
</dbReference>
<dbReference type="Proteomes" id="UP000198802">
    <property type="component" value="Unassembled WGS sequence"/>
</dbReference>
<dbReference type="PANTHER" id="PTHR34704:SF2">
    <property type="entry name" value="ATPASE"/>
    <property type="match status" value="1"/>
</dbReference>
<keyword evidence="3" id="KW-1185">Reference proteome</keyword>
<dbReference type="PANTHER" id="PTHR34704">
    <property type="entry name" value="ATPASE"/>
    <property type="match status" value="1"/>
</dbReference>
<dbReference type="Gene3D" id="3.40.50.300">
    <property type="entry name" value="P-loop containing nucleotide triphosphate hydrolases"/>
    <property type="match status" value="1"/>
</dbReference>
<organism evidence="2 3">
    <name type="scientific">Parafrankia irregularis</name>
    <dbReference type="NCBI Taxonomy" id="795642"/>
    <lineage>
        <taxon>Bacteria</taxon>
        <taxon>Bacillati</taxon>
        <taxon>Actinomycetota</taxon>
        <taxon>Actinomycetes</taxon>
        <taxon>Frankiales</taxon>
        <taxon>Frankiaceae</taxon>
        <taxon>Parafrankia</taxon>
    </lineage>
</organism>
<accession>A0A0S4QH69</accession>
<protein>
    <recommendedName>
        <fullName evidence="1">DUF234 domain-containing protein</fullName>
    </recommendedName>
</protein>
<sequence length="468" mass="50823">MGRGEELARLGAHLEAVRGGRGRLVSVRGRRQAGKSRLIGEFVRRSGLPQLFATGSRQATLQRDLDGFVEDARLDCTLPGADGLTAGGFTSWEQALRAVHAALPADGPSIVVVDEFPWLLERDPGIDGTLQKLWDRLFEARPVLFVVIGSDLAVMEMLTGHDRPLFGRAREMVVEPFSVGDTARMLELDGDRTRAAEAFDAQLITGGYPRLLLEWRRLGDLSAFLTEQLSDDNSELLVTGQRILDAEFPRDLQASGVLRAIGAGERAFSAIASRAGVASTPLTRSLDLLAGKKVIAVDRPLAARAGTASRYRVADPYLRFWLRFLESAVVDIQRGRPDLAQARVAGGWAAYRGRAVEPLVRQALTRLAIDDPVLGAADSVGGWWPRSQTPEVDLVGVRPHGAANEVTFVGSIKWRDSEPFGQADLDHLLRDRVGVPGGDTAPPIAVTRTTSQVPGLPSYDPARLLRAW</sequence>
<dbReference type="EMBL" id="FAOZ01000004">
    <property type="protein sequence ID" value="CUU54939.1"/>
    <property type="molecule type" value="Genomic_DNA"/>
</dbReference>
<dbReference type="InterPro" id="IPR004256">
    <property type="entry name" value="DUF234"/>
</dbReference>
<reference evidence="3" key="1">
    <citation type="submission" date="2015-11" db="EMBL/GenBank/DDBJ databases">
        <authorList>
            <person name="Varghese N."/>
        </authorList>
    </citation>
    <scope>NUCLEOTIDE SEQUENCE [LARGE SCALE GENOMIC DNA]</scope>
    <source>
        <strain evidence="3">DSM 45899</strain>
    </source>
</reference>
<proteinExistence type="predicted"/>
<name>A0A0S4QH69_9ACTN</name>
<evidence type="ECO:0000259" key="1">
    <source>
        <dbReference type="Pfam" id="PF03008"/>
    </source>
</evidence>